<dbReference type="AlphaFoldDB" id="A0A9W9Y4Z2"/>
<feature type="region of interest" description="Disordered" evidence="1">
    <location>
        <begin position="245"/>
        <end position="295"/>
    </location>
</feature>
<dbReference type="Proteomes" id="UP001149954">
    <property type="component" value="Unassembled WGS sequence"/>
</dbReference>
<reference evidence="2" key="1">
    <citation type="submission" date="2022-12" db="EMBL/GenBank/DDBJ databases">
        <authorList>
            <person name="Petersen C."/>
        </authorList>
    </citation>
    <scope>NUCLEOTIDE SEQUENCE</scope>
    <source>
        <strain evidence="2">IBT 29495</strain>
    </source>
</reference>
<feature type="compositionally biased region" description="Basic residues" evidence="1">
    <location>
        <begin position="271"/>
        <end position="281"/>
    </location>
</feature>
<protein>
    <submittedName>
        <fullName evidence="2">Uncharacterized protein</fullName>
    </submittedName>
</protein>
<keyword evidence="3" id="KW-1185">Reference proteome</keyword>
<accession>A0A9W9Y4Z2</accession>
<comment type="caution">
    <text evidence="2">The sequence shown here is derived from an EMBL/GenBank/DDBJ whole genome shotgun (WGS) entry which is preliminary data.</text>
</comment>
<reference evidence="2" key="2">
    <citation type="journal article" date="2023" name="IMA Fungus">
        <title>Comparative genomic study of the Penicillium genus elucidates a diverse pangenome and 15 lateral gene transfer events.</title>
        <authorList>
            <person name="Petersen C."/>
            <person name="Sorensen T."/>
            <person name="Nielsen M.R."/>
            <person name="Sondergaard T.E."/>
            <person name="Sorensen J.L."/>
            <person name="Fitzpatrick D.A."/>
            <person name="Frisvad J.C."/>
            <person name="Nielsen K.L."/>
        </authorList>
    </citation>
    <scope>NUCLEOTIDE SEQUENCE</scope>
    <source>
        <strain evidence="2">IBT 29495</strain>
    </source>
</reference>
<evidence type="ECO:0000313" key="3">
    <source>
        <dbReference type="Proteomes" id="UP001149954"/>
    </source>
</evidence>
<sequence length="317" mass="35414">MSSTAMNLSKDINALCTAKGKNSSAQFYQLMHEHDDDERIPSVRLSLLNPSEVEHILCLEPAKNNQGLNSFPTVPLPVLLIKNLAMTDGALTKKISAKASMRWRMNNFLLFAFNITTDSRSEESRLLEIHHEPKWLSEYPCYALWYGDEDEVASSVVVAQSKRLRGSGEGIAEVLGYMGEYVVLLLLLYCSLANLAEGFVYHHRKNANKENCPFVTATLDCQVDLEKAFSLLVYVLKETMMVPLTQPKEPSTQSDRGEGSGEPHVPAGSSLRRKLDKKKTISPKTKPLKMSTPKMRNNLKFGSNVASKAIFILFLIC</sequence>
<dbReference type="EMBL" id="JAPWDS010000001">
    <property type="protein sequence ID" value="KAJ5520279.1"/>
    <property type="molecule type" value="Genomic_DNA"/>
</dbReference>
<evidence type="ECO:0000256" key="1">
    <source>
        <dbReference type="SAM" id="MobiDB-lite"/>
    </source>
</evidence>
<name>A0A9W9Y4Z2_9EURO</name>
<dbReference type="OrthoDB" id="2103397at2759"/>
<evidence type="ECO:0000313" key="2">
    <source>
        <dbReference type="EMBL" id="KAJ5520279.1"/>
    </source>
</evidence>
<organism evidence="2 3">
    <name type="scientific">Penicillium fimorum</name>
    <dbReference type="NCBI Taxonomy" id="1882269"/>
    <lineage>
        <taxon>Eukaryota</taxon>
        <taxon>Fungi</taxon>
        <taxon>Dikarya</taxon>
        <taxon>Ascomycota</taxon>
        <taxon>Pezizomycotina</taxon>
        <taxon>Eurotiomycetes</taxon>
        <taxon>Eurotiomycetidae</taxon>
        <taxon>Eurotiales</taxon>
        <taxon>Aspergillaceae</taxon>
        <taxon>Penicillium</taxon>
    </lineage>
</organism>
<proteinExistence type="predicted"/>
<gene>
    <name evidence="2" type="ORF">N7463_000732</name>
</gene>